<dbReference type="AlphaFoldDB" id="A0A2Z3LCS9"/>
<dbReference type="SUPFAM" id="SSF54211">
    <property type="entry name" value="Ribosomal protein S5 domain 2-like"/>
    <property type="match status" value="1"/>
</dbReference>
<dbReference type="RefSeq" id="WP_162534153.1">
    <property type="nucleotide sequence ID" value="NZ_CP029619.1"/>
</dbReference>
<keyword evidence="7" id="KW-1185">Reference proteome</keyword>
<reference evidence="6 7" key="1">
    <citation type="submission" date="2018-05" db="EMBL/GenBank/DDBJ databases">
        <title>Candidatus Cardinium hertigii Genome Assembly.</title>
        <authorList>
            <person name="Showmaker K.C."/>
            <person name="Walden K.O."/>
            <person name="Fields C.J."/>
            <person name="Lambert K.N."/>
            <person name="Hudson M.E."/>
        </authorList>
    </citation>
    <scope>NUCLEOTIDE SEQUENCE [LARGE SCALE GENOMIC DNA]</scope>
    <source>
        <strain evidence="7">cHgTN10</strain>
    </source>
</reference>
<name>A0A2Z3LCS9_9BACT</name>
<dbReference type="InterPro" id="IPR000100">
    <property type="entry name" value="RNase_P"/>
</dbReference>
<dbReference type="GO" id="GO:0004526">
    <property type="term" value="F:ribonuclease P activity"/>
    <property type="evidence" value="ECO:0007669"/>
    <property type="project" value="UniProtKB-EC"/>
</dbReference>
<gene>
    <name evidence="6" type="primary">rnpA</name>
    <name evidence="6" type="ORF">DK880_00668</name>
</gene>
<dbReference type="Pfam" id="PF00825">
    <property type="entry name" value="Ribonuclease_P"/>
    <property type="match status" value="1"/>
</dbReference>
<keyword evidence="1" id="KW-0819">tRNA processing</keyword>
<evidence type="ECO:0000313" key="6">
    <source>
        <dbReference type="EMBL" id="AWN81982.1"/>
    </source>
</evidence>
<keyword evidence="3" id="KW-0255">Endonuclease</keyword>
<dbReference type="InterPro" id="IPR020568">
    <property type="entry name" value="Ribosomal_Su5_D2-typ_SF"/>
</dbReference>
<evidence type="ECO:0000256" key="4">
    <source>
        <dbReference type="ARBA" id="ARBA00022801"/>
    </source>
</evidence>
<evidence type="ECO:0000256" key="1">
    <source>
        <dbReference type="ARBA" id="ARBA00022694"/>
    </source>
</evidence>
<dbReference type="EMBL" id="CP029619">
    <property type="protein sequence ID" value="AWN81982.1"/>
    <property type="molecule type" value="Genomic_DNA"/>
</dbReference>
<sequence length="141" mass="16789">MNANKLSRSLVNHRLTKHDRLTNRQHIKLLFEEGSCLKFYPFKVFFIKKEKKHFLCNQMLCAVPKKHFSSVARNRIKRLLKEAYRLHKHILDRSSEMVEIKFVFLIGYVYTGGYHKLSYSVIRKCVTASLYQLRTLLKQGQ</sequence>
<dbReference type="GO" id="GO:0000049">
    <property type="term" value="F:tRNA binding"/>
    <property type="evidence" value="ECO:0007669"/>
    <property type="project" value="InterPro"/>
</dbReference>
<dbReference type="EC" id="3.1.26.5" evidence="6"/>
<organism evidence="6 7">
    <name type="scientific">Candidatus Cardinium hertigii</name>
    <dbReference type="NCBI Taxonomy" id="247481"/>
    <lineage>
        <taxon>Bacteria</taxon>
        <taxon>Pseudomonadati</taxon>
        <taxon>Bacteroidota</taxon>
        <taxon>Cytophagia</taxon>
        <taxon>Cytophagales</taxon>
        <taxon>Amoebophilaceae</taxon>
        <taxon>Candidatus Cardinium</taxon>
    </lineage>
</organism>
<dbReference type="Proteomes" id="UP000245872">
    <property type="component" value="Chromosome"/>
</dbReference>
<keyword evidence="4 6" id="KW-0378">Hydrolase</keyword>
<evidence type="ECO:0000256" key="3">
    <source>
        <dbReference type="ARBA" id="ARBA00022759"/>
    </source>
</evidence>
<evidence type="ECO:0000313" key="7">
    <source>
        <dbReference type="Proteomes" id="UP000245872"/>
    </source>
</evidence>
<dbReference type="KEGG" id="cher:DK880_00668"/>
<dbReference type="GO" id="GO:0008033">
    <property type="term" value="P:tRNA processing"/>
    <property type="evidence" value="ECO:0007669"/>
    <property type="project" value="UniProtKB-KW"/>
</dbReference>
<keyword evidence="5" id="KW-0694">RNA-binding</keyword>
<dbReference type="Gene3D" id="3.30.230.10">
    <property type="match status" value="1"/>
</dbReference>
<evidence type="ECO:0000256" key="5">
    <source>
        <dbReference type="ARBA" id="ARBA00022884"/>
    </source>
</evidence>
<accession>A0A2Z3LCS9</accession>
<protein>
    <submittedName>
        <fullName evidence="6">Ribonuclease P protein component</fullName>
        <ecNumber evidence="6">3.1.26.5</ecNumber>
    </submittedName>
</protein>
<dbReference type="InterPro" id="IPR014721">
    <property type="entry name" value="Ribsml_uS5_D2-typ_fold_subgr"/>
</dbReference>
<keyword evidence="2" id="KW-0540">Nuclease</keyword>
<proteinExistence type="predicted"/>
<evidence type="ECO:0000256" key="2">
    <source>
        <dbReference type="ARBA" id="ARBA00022722"/>
    </source>
</evidence>